<dbReference type="InterPro" id="IPR032710">
    <property type="entry name" value="NTF2-like_dom_sf"/>
</dbReference>
<keyword evidence="3" id="KW-1185">Reference proteome</keyword>
<dbReference type="Gene3D" id="3.10.450.50">
    <property type="match status" value="1"/>
</dbReference>
<name>A0A512DCV7_9CELL</name>
<evidence type="ECO:0000313" key="2">
    <source>
        <dbReference type="EMBL" id="GEO34267.1"/>
    </source>
</evidence>
<reference evidence="2 3" key="1">
    <citation type="submission" date="2019-07" db="EMBL/GenBank/DDBJ databases">
        <title>Whole genome shotgun sequence of Cellulomonas aerilata NBRC 106308.</title>
        <authorList>
            <person name="Hosoyama A."/>
            <person name="Uohara A."/>
            <person name="Ohji S."/>
            <person name="Ichikawa N."/>
        </authorList>
    </citation>
    <scope>NUCLEOTIDE SEQUENCE [LARGE SCALE GENOMIC DNA]</scope>
    <source>
        <strain evidence="2 3">NBRC 106308</strain>
    </source>
</reference>
<organism evidence="2 3">
    <name type="scientific">Cellulomonas aerilata</name>
    <dbReference type="NCBI Taxonomy" id="515326"/>
    <lineage>
        <taxon>Bacteria</taxon>
        <taxon>Bacillati</taxon>
        <taxon>Actinomycetota</taxon>
        <taxon>Actinomycetes</taxon>
        <taxon>Micrococcales</taxon>
        <taxon>Cellulomonadaceae</taxon>
        <taxon>Cellulomonas</taxon>
    </lineage>
</organism>
<gene>
    <name evidence="2" type="ORF">CAE01nite_19920</name>
</gene>
<dbReference type="GO" id="GO:0030638">
    <property type="term" value="P:polyketide metabolic process"/>
    <property type="evidence" value="ECO:0007669"/>
    <property type="project" value="InterPro"/>
</dbReference>
<dbReference type="Pfam" id="PF07366">
    <property type="entry name" value="SnoaL"/>
    <property type="match status" value="1"/>
</dbReference>
<dbReference type="SUPFAM" id="SSF54427">
    <property type="entry name" value="NTF2-like"/>
    <property type="match status" value="1"/>
</dbReference>
<feature type="region of interest" description="Disordered" evidence="1">
    <location>
        <begin position="134"/>
        <end position="168"/>
    </location>
</feature>
<evidence type="ECO:0008006" key="4">
    <source>
        <dbReference type="Google" id="ProtNLM"/>
    </source>
</evidence>
<dbReference type="PANTHER" id="PTHR38436:SF1">
    <property type="entry name" value="ESTER CYCLASE"/>
    <property type="match status" value="1"/>
</dbReference>
<dbReference type="AlphaFoldDB" id="A0A512DCV7"/>
<protein>
    <recommendedName>
        <fullName evidence="4">Ester cyclase</fullName>
    </recommendedName>
</protein>
<feature type="compositionally biased region" description="Pro residues" evidence="1">
    <location>
        <begin position="140"/>
        <end position="152"/>
    </location>
</feature>
<sequence length="168" mass="17599">MLRGYLACGDAGTLDDLGTWLHDDVVVHPSGGGPPYSGVPEAALTWAEAHEGLGSLRHEVHDVVAQRLPDGDDRVVARVRVSGTHDGAFLGLDPTGRPLAVDQGLFARVSQGRITELWEITDTGQALQQLGVVGVDQPLTPGPRPAGQPEPSEPVESPAATPTEPPDL</sequence>
<comment type="caution">
    <text evidence="2">The sequence shown here is derived from an EMBL/GenBank/DDBJ whole genome shotgun (WGS) entry which is preliminary data.</text>
</comment>
<dbReference type="InterPro" id="IPR009959">
    <property type="entry name" value="Cyclase_SnoaL-like"/>
</dbReference>
<proteinExistence type="predicted"/>
<accession>A0A512DCV7</accession>
<dbReference type="EMBL" id="BJYY01000013">
    <property type="protein sequence ID" value="GEO34267.1"/>
    <property type="molecule type" value="Genomic_DNA"/>
</dbReference>
<evidence type="ECO:0000256" key="1">
    <source>
        <dbReference type="SAM" id="MobiDB-lite"/>
    </source>
</evidence>
<evidence type="ECO:0000313" key="3">
    <source>
        <dbReference type="Proteomes" id="UP000321181"/>
    </source>
</evidence>
<dbReference type="PANTHER" id="PTHR38436">
    <property type="entry name" value="POLYKETIDE CYCLASE SNOAL-LIKE DOMAIN"/>
    <property type="match status" value="1"/>
</dbReference>
<dbReference type="Proteomes" id="UP000321181">
    <property type="component" value="Unassembled WGS sequence"/>
</dbReference>